<dbReference type="AlphaFoldDB" id="A0A6A6RSG2"/>
<dbReference type="GO" id="GO:0009187">
    <property type="term" value="P:cyclic nucleotide metabolic process"/>
    <property type="evidence" value="ECO:0007669"/>
    <property type="project" value="TreeGrafter"/>
</dbReference>
<dbReference type="Pfam" id="PF07823">
    <property type="entry name" value="CPDase"/>
    <property type="match status" value="1"/>
</dbReference>
<evidence type="ECO:0000313" key="1">
    <source>
        <dbReference type="EMBL" id="KAF2637992.1"/>
    </source>
</evidence>
<keyword evidence="2" id="KW-1185">Reference proteome</keyword>
<dbReference type="GO" id="GO:0004113">
    <property type="term" value="F:2',3'-cyclic-nucleotide 3'-phosphodiesterase activity"/>
    <property type="evidence" value="ECO:0007669"/>
    <property type="project" value="TreeGrafter"/>
</dbReference>
<dbReference type="InterPro" id="IPR009097">
    <property type="entry name" value="Cyclic_Pdiesterase"/>
</dbReference>
<dbReference type="OrthoDB" id="514292at2759"/>
<evidence type="ECO:0000313" key="2">
    <source>
        <dbReference type="Proteomes" id="UP000799753"/>
    </source>
</evidence>
<dbReference type="PANTHER" id="PTHR28141">
    <property type="entry name" value="2',3'-CYCLIC-NUCLEOTIDE 3'-PHOSPHODIESTERASE"/>
    <property type="match status" value="1"/>
</dbReference>
<gene>
    <name evidence="1" type="ORF">P280DRAFT_432058</name>
</gene>
<name>A0A6A6RSG2_9PLEO</name>
<dbReference type="InterPro" id="IPR012386">
    <property type="entry name" value="Cyclic-nucl_3Pdiesterase"/>
</dbReference>
<organism evidence="1 2">
    <name type="scientific">Massarina eburnea CBS 473.64</name>
    <dbReference type="NCBI Taxonomy" id="1395130"/>
    <lineage>
        <taxon>Eukaryota</taxon>
        <taxon>Fungi</taxon>
        <taxon>Dikarya</taxon>
        <taxon>Ascomycota</taxon>
        <taxon>Pezizomycotina</taxon>
        <taxon>Dothideomycetes</taxon>
        <taxon>Pleosporomycetidae</taxon>
        <taxon>Pleosporales</taxon>
        <taxon>Massarineae</taxon>
        <taxon>Massarinaceae</taxon>
        <taxon>Massarina</taxon>
    </lineage>
</organism>
<protein>
    <submittedName>
        <fullName evidence="1">2, 3 cyclic phosphodiesterase</fullName>
    </submittedName>
</protein>
<sequence>MPGSSLWLLPPPTHPLTPHLTSLIRKTSSHFSSPHLFLPHVTLTSGIEPKVYAGGAQAWLDGLPFLAGGSEGDVVVRLEGVRSEDVFVRKLYVKVRKEGVEAEGLRGLAGVVRREGVMGGKGEAEAEAEAERWVREVYRPHLSLLYHDIPKIDDEGLKVVEEWTHELAKKMEVEGGFWGWRGGKVVLVETEKDISEWVPIAERDV</sequence>
<dbReference type="PANTHER" id="PTHR28141:SF1">
    <property type="entry name" value="2',3'-CYCLIC-NUCLEOTIDE 3'-PHOSPHODIESTERASE"/>
    <property type="match status" value="1"/>
</dbReference>
<reference evidence="1" key="1">
    <citation type="journal article" date="2020" name="Stud. Mycol.">
        <title>101 Dothideomycetes genomes: a test case for predicting lifestyles and emergence of pathogens.</title>
        <authorList>
            <person name="Haridas S."/>
            <person name="Albert R."/>
            <person name="Binder M."/>
            <person name="Bloem J."/>
            <person name="Labutti K."/>
            <person name="Salamov A."/>
            <person name="Andreopoulos B."/>
            <person name="Baker S."/>
            <person name="Barry K."/>
            <person name="Bills G."/>
            <person name="Bluhm B."/>
            <person name="Cannon C."/>
            <person name="Castanera R."/>
            <person name="Culley D."/>
            <person name="Daum C."/>
            <person name="Ezra D."/>
            <person name="Gonzalez J."/>
            <person name="Henrissat B."/>
            <person name="Kuo A."/>
            <person name="Liang C."/>
            <person name="Lipzen A."/>
            <person name="Lutzoni F."/>
            <person name="Magnuson J."/>
            <person name="Mondo S."/>
            <person name="Nolan M."/>
            <person name="Ohm R."/>
            <person name="Pangilinan J."/>
            <person name="Park H.-J."/>
            <person name="Ramirez L."/>
            <person name="Alfaro M."/>
            <person name="Sun H."/>
            <person name="Tritt A."/>
            <person name="Yoshinaga Y."/>
            <person name="Zwiers L.-H."/>
            <person name="Turgeon B."/>
            <person name="Goodwin S."/>
            <person name="Spatafora J."/>
            <person name="Crous P."/>
            <person name="Grigoriev I."/>
        </authorList>
    </citation>
    <scope>NUCLEOTIDE SEQUENCE</scope>
    <source>
        <strain evidence="1">CBS 473.64</strain>
    </source>
</reference>
<proteinExistence type="predicted"/>
<dbReference type="EMBL" id="MU006791">
    <property type="protein sequence ID" value="KAF2637992.1"/>
    <property type="molecule type" value="Genomic_DNA"/>
</dbReference>
<accession>A0A6A6RSG2</accession>
<dbReference type="SUPFAM" id="SSF55144">
    <property type="entry name" value="LigT-like"/>
    <property type="match status" value="1"/>
</dbReference>
<dbReference type="Gene3D" id="3.90.1140.10">
    <property type="entry name" value="Cyclic phosphodiesterase"/>
    <property type="match status" value="1"/>
</dbReference>
<dbReference type="Proteomes" id="UP000799753">
    <property type="component" value="Unassembled WGS sequence"/>
</dbReference>